<proteinExistence type="predicted"/>
<accession>A0A6N8F7U4</accession>
<dbReference type="PROSITE" id="PS50110">
    <property type="entry name" value="RESPONSE_REGULATORY"/>
    <property type="match status" value="1"/>
</dbReference>
<organism evidence="5 6">
    <name type="scientific">Psychrosphaera haliotis</name>
    <dbReference type="NCBI Taxonomy" id="555083"/>
    <lineage>
        <taxon>Bacteria</taxon>
        <taxon>Pseudomonadati</taxon>
        <taxon>Pseudomonadota</taxon>
        <taxon>Gammaproteobacteria</taxon>
        <taxon>Alteromonadales</taxon>
        <taxon>Pseudoalteromonadaceae</taxon>
        <taxon>Psychrosphaera</taxon>
    </lineage>
</organism>
<reference evidence="5 6" key="1">
    <citation type="submission" date="2019-11" db="EMBL/GenBank/DDBJ databases">
        <title>P. haliotis isolates from Z. marina roots.</title>
        <authorList>
            <person name="Cohen M."/>
            <person name="Jospin G."/>
            <person name="Eisen J.A."/>
            <person name="Coil D.A."/>
        </authorList>
    </citation>
    <scope>NUCLEOTIDE SEQUENCE [LARGE SCALE GENOMIC DNA]</scope>
    <source>
        <strain evidence="5 6">UCD-MCMsp1aY</strain>
    </source>
</reference>
<evidence type="ECO:0000256" key="3">
    <source>
        <dbReference type="PROSITE-ProRule" id="PRU00169"/>
    </source>
</evidence>
<evidence type="ECO:0000259" key="4">
    <source>
        <dbReference type="PROSITE" id="PS50110"/>
    </source>
</evidence>
<evidence type="ECO:0000256" key="2">
    <source>
        <dbReference type="ARBA" id="ARBA00023012"/>
    </source>
</evidence>
<feature type="modified residue" description="4-aspartylphosphate" evidence="3">
    <location>
        <position position="53"/>
    </location>
</feature>
<dbReference type="SUPFAM" id="SSF52172">
    <property type="entry name" value="CheY-like"/>
    <property type="match status" value="1"/>
</dbReference>
<dbReference type="Proteomes" id="UP000439994">
    <property type="component" value="Unassembled WGS sequence"/>
</dbReference>
<dbReference type="InterPro" id="IPR001789">
    <property type="entry name" value="Sig_transdc_resp-reg_receiver"/>
</dbReference>
<evidence type="ECO:0000313" key="6">
    <source>
        <dbReference type="Proteomes" id="UP000439994"/>
    </source>
</evidence>
<dbReference type="PANTHER" id="PTHR45339">
    <property type="entry name" value="HYBRID SIGNAL TRANSDUCTION HISTIDINE KINASE J"/>
    <property type="match status" value="1"/>
</dbReference>
<dbReference type="Gene3D" id="3.40.50.2300">
    <property type="match status" value="1"/>
</dbReference>
<dbReference type="PANTHER" id="PTHR45339:SF1">
    <property type="entry name" value="HYBRID SIGNAL TRANSDUCTION HISTIDINE KINASE J"/>
    <property type="match status" value="1"/>
</dbReference>
<dbReference type="EMBL" id="WOCD01000003">
    <property type="protein sequence ID" value="MUH72318.1"/>
    <property type="molecule type" value="Genomic_DNA"/>
</dbReference>
<dbReference type="InterPro" id="IPR011006">
    <property type="entry name" value="CheY-like_superfamily"/>
</dbReference>
<dbReference type="GO" id="GO:0000160">
    <property type="term" value="P:phosphorelay signal transduction system"/>
    <property type="evidence" value="ECO:0007669"/>
    <property type="project" value="UniProtKB-KW"/>
</dbReference>
<keyword evidence="6" id="KW-1185">Reference proteome</keyword>
<dbReference type="OrthoDB" id="9800897at2"/>
<dbReference type="SMART" id="SM00448">
    <property type="entry name" value="REC"/>
    <property type="match status" value="1"/>
</dbReference>
<keyword evidence="2" id="KW-0902">Two-component regulatory system</keyword>
<dbReference type="RefSeq" id="WP_155695507.1">
    <property type="nucleotide sequence ID" value="NZ_WOCD01000003.1"/>
</dbReference>
<protein>
    <submittedName>
        <fullName evidence="5">Response regulator</fullName>
    </submittedName>
</protein>
<sequence>MPLKILVVDDQNINRTILTKSLELHNHSVITAANGVEAIEEFITHQPDIILLDVIMPVMDGFETAPKLKALSKDVYLPIIFLTALDDQKSLKECLKVGGDDFLSKPFDQVILAAKIEAHARTRELSKKPSNKRKN</sequence>
<evidence type="ECO:0000256" key="1">
    <source>
        <dbReference type="ARBA" id="ARBA00022553"/>
    </source>
</evidence>
<keyword evidence="1 3" id="KW-0597">Phosphoprotein</keyword>
<name>A0A6N8F7U4_9GAMM</name>
<evidence type="ECO:0000313" key="5">
    <source>
        <dbReference type="EMBL" id="MUH72318.1"/>
    </source>
</evidence>
<comment type="caution">
    <text evidence="5">The sequence shown here is derived from an EMBL/GenBank/DDBJ whole genome shotgun (WGS) entry which is preliminary data.</text>
</comment>
<dbReference type="AlphaFoldDB" id="A0A6N8F7U4"/>
<gene>
    <name evidence="5" type="ORF">GNP35_07415</name>
</gene>
<feature type="domain" description="Response regulatory" evidence="4">
    <location>
        <begin position="4"/>
        <end position="120"/>
    </location>
</feature>
<dbReference type="Pfam" id="PF00072">
    <property type="entry name" value="Response_reg"/>
    <property type="match status" value="1"/>
</dbReference>